<name>A0A2I0AR27_9ASPA</name>
<organism evidence="5 6">
    <name type="scientific">Apostasia shenzhenica</name>
    <dbReference type="NCBI Taxonomy" id="1088818"/>
    <lineage>
        <taxon>Eukaryota</taxon>
        <taxon>Viridiplantae</taxon>
        <taxon>Streptophyta</taxon>
        <taxon>Embryophyta</taxon>
        <taxon>Tracheophyta</taxon>
        <taxon>Spermatophyta</taxon>
        <taxon>Magnoliopsida</taxon>
        <taxon>Liliopsida</taxon>
        <taxon>Asparagales</taxon>
        <taxon>Orchidaceae</taxon>
        <taxon>Apostasioideae</taxon>
        <taxon>Apostasia</taxon>
    </lineage>
</organism>
<evidence type="ECO:0000313" key="5">
    <source>
        <dbReference type="EMBL" id="PKA58013.1"/>
    </source>
</evidence>
<dbReference type="InterPro" id="IPR000086">
    <property type="entry name" value="NUDIX_hydrolase_dom"/>
</dbReference>
<evidence type="ECO:0000256" key="1">
    <source>
        <dbReference type="ARBA" id="ARBA00001946"/>
    </source>
</evidence>
<protein>
    <submittedName>
        <fullName evidence="5">Nudix hydrolase 14, chloroplastic</fullName>
    </submittedName>
</protein>
<dbReference type="InterPro" id="IPR015797">
    <property type="entry name" value="NUDIX_hydrolase-like_dom_sf"/>
</dbReference>
<feature type="domain" description="Nudix hydrolase" evidence="4">
    <location>
        <begin position="153"/>
        <end position="227"/>
    </location>
</feature>
<accession>A0A2I0AR27</accession>
<dbReference type="SUPFAM" id="SSF55811">
    <property type="entry name" value="Nudix"/>
    <property type="match status" value="1"/>
</dbReference>
<dbReference type="EMBL" id="KZ451959">
    <property type="protein sequence ID" value="PKA58013.1"/>
    <property type="molecule type" value="Genomic_DNA"/>
</dbReference>
<evidence type="ECO:0000313" key="6">
    <source>
        <dbReference type="Proteomes" id="UP000236161"/>
    </source>
</evidence>
<dbReference type="CDD" id="cd03424">
    <property type="entry name" value="NUDIX_ADPRase_Nudt5_UGPPase_Nudt14"/>
    <property type="match status" value="1"/>
</dbReference>
<proteinExistence type="predicted"/>
<dbReference type="GO" id="GO:0080042">
    <property type="term" value="F:ADP-glucose pyrophosphohydrolase activity"/>
    <property type="evidence" value="ECO:0007669"/>
    <property type="project" value="TreeGrafter"/>
</dbReference>
<dbReference type="Pfam" id="PF00293">
    <property type="entry name" value="NUDIX"/>
    <property type="match status" value="1"/>
</dbReference>
<keyword evidence="2 5" id="KW-0378">Hydrolase</keyword>
<feature type="region of interest" description="Disordered" evidence="3">
    <location>
        <begin position="333"/>
        <end position="363"/>
    </location>
</feature>
<dbReference type="Proteomes" id="UP000236161">
    <property type="component" value="Unassembled WGS sequence"/>
</dbReference>
<gene>
    <name evidence="5" type="primary">NUDT14</name>
    <name evidence="5" type="ORF">AXF42_Ash012552</name>
</gene>
<dbReference type="PANTHER" id="PTHR11839:SF18">
    <property type="entry name" value="NUDIX HYDROLASE DOMAIN-CONTAINING PROTEIN"/>
    <property type="match status" value="1"/>
</dbReference>
<dbReference type="STRING" id="1088818.A0A2I0AR27"/>
<evidence type="ECO:0000256" key="3">
    <source>
        <dbReference type="SAM" id="MobiDB-lite"/>
    </source>
</evidence>
<feature type="compositionally biased region" description="Gly residues" evidence="3">
    <location>
        <begin position="266"/>
        <end position="276"/>
    </location>
</feature>
<feature type="region of interest" description="Disordered" evidence="3">
    <location>
        <begin position="254"/>
        <end position="277"/>
    </location>
</feature>
<dbReference type="Gene3D" id="3.90.79.10">
    <property type="entry name" value="Nucleoside Triphosphate Pyrophosphohydrolase"/>
    <property type="match status" value="1"/>
</dbReference>
<dbReference type="GO" id="GO:0006753">
    <property type="term" value="P:nucleoside phosphate metabolic process"/>
    <property type="evidence" value="ECO:0007669"/>
    <property type="project" value="TreeGrafter"/>
</dbReference>
<dbReference type="GO" id="GO:0019693">
    <property type="term" value="P:ribose phosphate metabolic process"/>
    <property type="evidence" value="ECO:0007669"/>
    <property type="project" value="TreeGrafter"/>
</dbReference>
<comment type="cofactor">
    <cofactor evidence="1">
        <name>Mg(2+)</name>
        <dbReference type="ChEBI" id="CHEBI:18420"/>
    </cofactor>
</comment>
<reference evidence="5 6" key="1">
    <citation type="journal article" date="2017" name="Nature">
        <title>The Apostasia genome and the evolution of orchids.</title>
        <authorList>
            <person name="Zhang G.Q."/>
            <person name="Liu K.W."/>
            <person name="Li Z."/>
            <person name="Lohaus R."/>
            <person name="Hsiao Y.Y."/>
            <person name="Niu S.C."/>
            <person name="Wang J.Y."/>
            <person name="Lin Y.C."/>
            <person name="Xu Q."/>
            <person name="Chen L.J."/>
            <person name="Yoshida K."/>
            <person name="Fujiwara S."/>
            <person name="Wang Z.W."/>
            <person name="Zhang Y.Q."/>
            <person name="Mitsuda N."/>
            <person name="Wang M."/>
            <person name="Liu G.H."/>
            <person name="Pecoraro L."/>
            <person name="Huang H.X."/>
            <person name="Xiao X.J."/>
            <person name="Lin M."/>
            <person name="Wu X.Y."/>
            <person name="Wu W.L."/>
            <person name="Chen Y.Y."/>
            <person name="Chang S.B."/>
            <person name="Sakamoto S."/>
            <person name="Ohme-Takagi M."/>
            <person name="Yagi M."/>
            <person name="Zeng S.J."/>
            <person name="Shen C.Y."/>
            <person name="Yeh C.M."/>
            <person name="Luo Y.B."/>
            <person name="Tsai W.C."/>
            <person name="Van de Peer Y."/>
            <person name="Liu Z.J."/>
        </authorList>
    </citation>
    <scope>NUCLEOTIDE SEQUENCE [LARGE SCALE GENOMIC DNA]</scope>
    <source>
        <strain evidence="6">cv. Shenzhen</strain>
        <tissue evidence="5">Stem</tissue>
    </source>
</reference>
<evidence type="ECO:0000259" key="4">
    <source>
        <dbReference type="Pfam" id="PF00293"/>
    </source>
</evidence>
<sequence length="363" mass="39103">MSACRRLLFGPAVSLHLNARHGLRCSHELRKPIYRRQQIRLFSRMASGDSQACRSPTQTLTLKSGDSVEIIAASGLSDSDLRNAVDSTLFKQWLKNMQSERGLLADGKMRLRCVEIQAVDMFGNRVGFLKFKAEVFDNQTGMKVPGIVFARGLSVAVLILLESEGETNVVLTEQVRVPVGKLILELPAGMVDDGVNLVGSAIREVEEETSINLNVHDMLNLTAFLDPTTGCKVFPSPVIFFKDPAAGGVVRQRKTTGGVVRPREAAGGGAASGSGGERGRLFSLLPASLSSRSSRTGDSARLMVGPAAAACGCRCVTQVRRPLLRPFARIGRREKETSLSSRSPRISDCRRTPGTAASGLHTS</sequence>
<dbReference type="PANTHER" id="PTHR11839">
    <property type="entry name" value="UDP/ADP-SUGAR PYROPHOSPHATASE"/>
    <property type="match status" value="1"/>
</dbReference>
<dbReference type="GO" id="GO:0080041">
    <property type="term" value="F:ADP-ribose pyrophosphohydrolase activity"/>
    <property type="evidence" value="ECO:0007669"/>
    <property type="project" value="TreeGrafter"/>
</dbReference>
<keyword evidence="6" id="KW-1185">Reference proteome</keyword>
<dbReference type="AlphaFoldDB" id="A0A2I0AR27"/>
<evidence type="ECO:0000256" key="2">
    <source>
        <dbReference type="ARBA" id="ARBA00022801"/>
    </source>
</evidence>
<dbReference type="OrthoDB" id="10249920at2759"/>